<sequence>MVGLWESIPFSDPRWSIHFSNPISQPHKEGIVQAVDRVSDDSSEWGSTVDRKSLGGKIQVSKDGKQVIITTLPESDWWRTPEVDSASGLVWGYKRATGEGFEVQVDLKIDYEVQVSLKNLFLSKEFFCLPTAVTLLLSRTIHFFAP</sequence>
<name>A0A4Q1BKB8_TREME</name>
<evidence type="ECO:0000313" key="2">
    <source>
        <dbReference type="Proteomes" id="UP000289152"/>
    </source>
</evidence>
<dbReference type="Proteomes" id="UP000289152">
    <property type="component" value="Unassembled WGS sequence"/>
</dbReference>
<dbReference type="InParanoid" id="A0A4Q1BKB8"/>
<accession>A0A4Q1BKB8</accession>
<dbReference type="AlphaFoldDB" id="A0A4Q1BKB8"/>
<gene>
    <name evidence="1" type="ORF">M231_04512</name>
</gene>
<comment type="caution">
    <text evidence="1">The sequence shown here is derived from an EMBL/GenBank/DDBJ whole genome shotgun (WGS) entry which is preliminary data.</text>
</comment>
<dbReference type="OrthoDB" id="2562902at2759"/>
<dbReference type="VEuPathDB" id="FungiDB:TREMEDRAFT_65744"/>
<dbReference type="EMBL" id="SDIL01000051">
    <property type="protein sequence ID" value="RXK38228.1"/>
    <property type="molecule type" value="Genomic_DNA"/>
</dbReference>
<keyword evidence="2" id="KW-1185">Reference proteome</keyword>
<protein>
    <submittedName>
        <fullName evidence="1">Uncharacterized protein</fullName>
    </submittedName>
</protein>
<proteinExistence type="predicted"/>
<organism evidence="1 2">
    <name type="scientific">Tremella mesenterica</name>
    <name type="common">Jelly fungus</name>
    <dbReference type="NCBI Taxonomy" id="5217"/>
    <lineage>
        <taxon>Eukaryota</taxon>
        <taxon>Fungi</taxon>
        <taxon>Dikarya</taxon>
        <taxon>Basidiomycota</taxon>
        <taxon>Agaricomycotina</taxon>
        <taxon>Tremellomycetes</taxon>
        <taxon>Tremellales</taxon>
        <taxon>Tremellaceae</taxon>
        <taxon>Tremella</taxon>
    </lineage>
</organism>
<reference evidence="1 2" key="1">
    <citation type="submission" date="2016-06" db="EMBL/GenBank/DDBJ databases">
        <title>Evolution of pathogenesis and genome organization in the Tremellales.</title>
        <authorList>
            <person name="Cuomo C."/>
            <person name="Litvintseva A."/>
            <person name="Heitman J."/>
            <person name="Chen Y."/>
            <person name="Sun S."/>
            <person name="Springer D."/>
            <person name="Dromer F."/>
            <person name="Young S."/>
            <person name="Zeng Q."/>
            <person name="Chapman S."/>
            <person name="Gujja S."/>
            <person name="Saif S."/>
            <person name="Birren B."/>
        </authorList>
    </citation>
    <scope>NUCLEOTIDE SEQUENCE [LARGE SCALE GENOMIC DNA]</scope>
    <source>
        <strain evidence="1 2">ATCC 28783</strain>
    </source>
</reference>
<evidence type="ECO:0000313" key="1">
    <source>
        <dbReference type="EMBL" id="RXK38228.1"/>
    </source>
</evidence>